<name>A0ACC0ZX66_9ROSI</name>
<protein>
    <submittedName>
        <fullName evidence="1">Uncharacterized protein</fullName>
    </submittedName>
</protein>
<dbReference type="Proteomes" id="UP001164250">
    <property type="component" value="Chromosome 13"/>
</dbReference>
<comment type="caution">
    <text evidence="1">The sequence shown here is derived from an EMBL/GenBank/DDBJ whole genome shotgun (WGS) entry which is preliminary data.</text>
</comment>
<evidence type="ECO:0000313" key="2">
    <source>
        <dbReference type="Proteomes" id="UP001164250"/>
    </source>
</evidence>
<proteinExistence type="predicted"/>
<evidence type="ECO:0000313" key="1">
    <source>
        <dbReference type="EMBL" id="KAJ0078771.1"/>
    </source>
</evidence>
<sequence length="388" mass="42436">MQSLHVTIQESRFSSTNTQKVQEPSALQTEATVAGQFARKLLQILFYFHLLLITILTIFLTIRGVVSADKHHFYPRRWYPPLLTSVASVGVFSFAWQWITYSNPSKAIKICFWLGPLSTCAVGIVFLLISSAACSAVGAIFIISAFIQTLYTCWVNPRFEYAAKILSVSAAFPPAKTTVLVTLSIITSVVYTSLLMSGIGGATALGTKLDTLFIVVILLSLAWSMQVIKNILQVTVSRIKYIHFAYGADMDTQIAFRDTMNHLVGSVCIGSILVPIFGVIRASGRGISLIAGGTDEFLFSCANCYSNVAATLGTHGNRWGFVHVGVYNKGFVQASVDTWETFRQVGLETLIDSDLTGAFCFFSGVAGGRSMHSCCRNMDTSCSEELRR</sequence>
<dbReference type="EMBL" id="CM047909">
    <property type="protein sequence ID" value="KAJ0078771.1"/>
    <property type="molecule type" value="Genomic_DNA"/>
</dbReference>
<organism evidence="1 2">
    <name type="scientific">Pistacia atlantica</name>
    <dbReference type="NCBI Taxonomy" id="434234"/>
    <lineage>
        <taxon>Eukaryota</taxon>
        <taxon>Viridiplantae</taxon>
        <taxon>Streptophyta</taxon>
        <taxon>Embryophyta</taxon>
        <taxon>Tracheophyta</taxon>
        <taxon>Spermatophyta</taxon>
        <taxon>Magnoliopsida</taxon>
        <taxon>eudicotyledons</taxon>
        <taxon>Gunneridae</taxon>
        <taxon>Pentapetalae</taxon>
        <taxon>rosids</taxon>
        <taxon>malvids</taxon>
        <taxon>Sapindales</taxon>
        <taxon>Anacardiaceae</taxon>
        <taxon>Pistacia</taxon>
    </lineage>
</organism>
<accession>A0ACC0ZX66</accession>
<gene>
    <name evidence="1" type="ORF">Patl1_23523</name>
</gene>
<keyword evidence="2" id="KW-1185">Reference proteome</keyword>
<reference evidence="2" key="1">
    <citation type="journal article" date="2023" name="G3 (Bethesda)">
        <title>Genome assembly and association tests identify interacting loci associated with vigor, precocity, and sex in interspecific pistachio rootstocks.</title>
        <authorList>
            <person name="Palmer W."/>
            <person name="Jacygrad E."/>
            <person name="Sagayaradj S."/>
            <person name="Cavanaugh K."/>
            <person name="Han R."/>
            <person name="Bertier L."/>
            <person name="Beede B."/>
            <person name="Kafkas S."/>
            <person name="Golino D."/>
            <person name="Preece J."/>
            <person name="Michelmore R."/>
        </authorList>
    </citation>
    <scope>NUCLEOTIDE SEQUENCE [LARGE SCALE GENOMIC DNA]</scope>
</reference>